<feature type="domain" description="DUF4371" evidence="1">
    <location>
        <begin position="2"/>
        <end position="40"/>
    </location>
</feature>
<organism evidence="2 3">
    <name type="scientific">Cephalotus follicularis</name>
    <name type="common">Albany pitcher plant</name>
    <dbReference type="NCBI Taxonomy" id="3775"/>
    <lineage>
        <taxon>Eukaryota</taxon>
        <taxon>Viridiplantae</taxon>
        <taxon>Streptophyta</taxon>
        <taxon>Embryophyta</taxon>
        <taxon>Tracheophyta</taxon>
        <taxon>Spermatophyta</taxon>
        <taxon>Magnoliopsida</taxon>
        <taxon>eudicotyledons</taxon>
        <taxon>Gunneridae</taxon>
        <taxon>Pentapetalae</taxon>
        <taxon>rosids</taxon>
        <taxon>fabids</taxon>
        <taxon>Oxalidales</taxon>
        <taxon>Cephalotaceae</taxon>
        <taxon>Cephalotus</taxon>
    </lineage>
</organism>
<dbReference type="STRING" id="3775.A0A1Q3CBX3"/>
<dbReference type="PANTHER" id="PTHR45749:SF37">
    <property type="entry name" value="OS05G0311600 PROTEIN"/>
    <property type="match status" value="1"/>
</dbReference>
<proteinExistence type="predicted"/>
<feature type="non-terminal residue" evidence="2">
    <location>
        <position position="1"/>
    </location>
</feature>
<protein>
    <submittedName>
        <fullName evidence="2">DUF4371 domain-containing protein</fullName>
    </submittedName>
</protein>
<dbReference type="PANTHER" id="PTHR45749">
    <property type="match status" value="1"/>
</dbReference>
<dbReference type="InterPro" id="IPR025398">
    <property type="entry name" value="DUF4371"/>
</dbReference>
<dbReference type="Proteomes" id="UP000187406">
    <property type="component" value="Unassembled WGS sequence"/>
</dbReference>
<dbReference type="EMBL" id="BDDD01001667">
    <property type="protein sequence ID" value="GAV77726.1"/>
    <property type="molecule type" value="Genomic_DNA"/>
</dbReference>
<sequence>ILIKTTIDVVRWLTFQGCALRGHDERFESRNRGNFIELIKLEQMTIVLRFFDKEGFVRERFFDVIHVKDTVALTLKKEICDVLSHHCLNIKDLRGQGYDGASNMQ</sequence>
<keyword evidence="3" id="KW-1185">Reference proteome</keyword>
<dbReference type="OrthoDB" id="1092014at2759"/>
<feature type="domain" description="DUF4371" evidence="1">
    <location>
        <begin position="42"/>
        <end position="105"/>
    </location>
</feature>
<name>A0A1Q3CBX3_CEPFO</name>
<feature type="non-terminal residue" evidence="2">
    <location>
        <position position="105"/>
    </location>
</feature>
<gene>
    <name evidence="2" type="ORF">CFOL_v3_21197</name>
</gene>
<comment type="caution">
    <text evidence="2">The sequence shown here is derived from an EMBL/GenBank/DDBJ whole genome shotgun (WGS) entry which is preliminary data.</text>
</comment>
<evidence type="ECO:0000313" key="3">
    <source>
        <dbReference type="Proteomes" id="UP000187406"/>
    </source>
</evidence>
<reference evidence="3" key="1">
    <citation type="submission" date="2016-04" db="EMBL/GenBank/DDBJ databases">
        <title>Cephalotus genome sequencing.</title>
        <authorList>
            <person name="Fukushima K."/>
            <person name="Hasebe M."/>
            <person name="Fang X."/>
        </authorList>
    </citation>
    <scope>NUCLEOTIDE SEQUENCE [LARGE SCALE GENOMIC DNA]</scope>
    <source>
        <strain evidence="3">cv. St1</strain>
    </source>
</reference>
<dbReference type="InParanoid" id="A0A1Q3CBX3"/>
<dbReference type="AlphaFoldDB" id="A0A1Q3CBX3"/>
<evidence type="ECO:0000313" key="2">
    <source>
        <dbReference type="EMBL" id="GAV77726.1"/>
    </source>
</evidence>
<evidence type="ECO:0000259" key="1">
    <source>
        <dbReference type="Pfam" id="PF14291"/>
    </source>
</evidence>
<accession>A0A1Q3CBX3</accession>
<dbReference type="Pfam" id="PF14291">
    <property type="entry name" value="DUF4371"/>
    <property type="match status" value="2"/>
</dbReference>